<evidence type="ECO:0000256" key="2">
    <source>
        <dbReference type="ARBA" id="ARBA00023015"/>
    </source>
</evidence>
<accession>E7GR57</accession>
<dbReference type="EMBL" id="ADLQ01000077">
    <property type="protein sequence ID" value="EGA92681.1"/>
    <property type="molecule type" value="Genomic_DNA"/>
</dbReference>
<dbReference type="PANTHER" id="PTHR30126:SF96">
    <property type="entry name" value="TRANSCRIPTIONAL REGULATORY PROTEIN, LYSR FAMILY"/>
    <property type="match status" value="1"/>
</dbReference>
<dbReference type="RefSeq" id="WP_003502795.1">
    <property type="nucleotide sequence ID" value="NZ_GL834314.1"/>
</dbReference>
<reference evidence="6 7" key="1">
    <citation type="submission" date="2010-12" db="EMBL/GenBank/DDBJ databases">
        <title>The Genome Sequence of Clostridium symbiosum strain WAL-14163.</title>
        <authorList>
            <person name="Earl A."/>
            <person name="Ward D."/>
            <person name="Feldgarden M."/>
            <person name="Gevers D."/>
            <person name="Finegold S.M."/>
            <person name="Summanen P.H."/>
            <person name="Molitoris D.R."/>
            <person name="Vaisanen M.L."/>
            <person name="Daigneault M."/>
            <person name="Young S.K."/>
            <person name="Zeng Q."/>
            <person name="Gargeya S."/>
            <person name="Fitzgerald M."/>
            <person name="Haas B."/>
            <person name="Abouelleil A."/>
            <person name="Alvarado L."/>
            <person name="Arachchi H.M."/>
            <person name="Berlin A."/>
            <person name="Brown A."/>
            <person name="Chapman S.B."/>
            <person name="Chen Z."/>
            <person name="Dunbar C."/>
            <person name="Freedman E."/>
            <person name="Gearin G."/>
            <person name="Gellesch M."/>
            <person name="Goldberg J."/>
            <person name="Griggs A."/>
            <person name="Gujja S."/>
            <person name="Heilman E."/>
            <person name="Heiman D."/>
            <person name="Howarth C."/>
            <person name="Larson L."/>
            <person name="Lui A."/>
            <person name="MacDonald P.J.P."/>
            <person name="Mehta T."/>
            <person name="Montmayeur A."/>
            <person name="Murphy C."/>
            <person name="Neiman D."/>
            <person name="Pearson M."/>
            <person name="Priest M."/>
            <person name="Roberts A."/>
            <person name="Saif S."/>
            <person name="Shea T."/>
            <person name="Shenoy N."/>
            <person name="Sisk P."/>
            <person name="Stolte C."/>
            <person name="Sykes S."/>
            <person name="White J."/>
            <person name="Yandava C."/>
            <person name="Nusbaum C."/>
            <person name="Birren B."/>
        </authorList>
    </citation>
    <scope>NUCLEOTIDE SEQUENCE [LARGE SCALE GENOMIC DNA]</scope>
    <source>
        <strain evidence="6 7">WAL-14163</strain>
    </source>
</reference>
<dbReference type="GO" id="GO:0003700">
    <property type="term" value="F:DNA-binding transcription factor activity"/>
    <property type="evidence" value="ECO:0007669"/>
    <property type="project" value="InterPro"/>
</dbReference>
<evidence type="ECO:0000259" key="5">
    <source>
        <dbReference type="PROSITE" id="PS50931"/>
    </source>
</evidence>
<dbReference type="InterPro" id="IPR000847">
    <property type="entry name" value="LysR_HTH_N"/>
</dbReference>
<dbReference type="PROSITE" id="PS50931">
    <property type="entry name" value="HTH_LYSR"/>
    <property type="match status" value="1"/>
</dbReference>
<dbReference type="GO" id="GO:0003677">
    <property type="term" value="F:DNA binding"/>
    <property type="evidence" value="ECO:0007669"/>
    <property type="project" value="UniProtKB-KW"/>
</dbReference>
<dbReference type="Proteomes" id="UP000002970">
    <property type="component" value="Unassembled WGS sequence"/>
</dbReference>
<comment type="similarity">
    <text evidence="1">Belongs to the LysR transcriptional regulatory family.</text>
</comment>
<dbReference type="AlphaFoldDB" id="E7GR57"/>
<dbReference type="InterPro" id="IPR005119">
    <property type="entry name" value="LysR_subst-bd"/>
</dbReference>
<comment type="caution">
    <text evidence="6">The sequence shown here is derived from an EMBL/GenBank/DDBJ whole genome shotgun (WGS) entry which is preliminary data.</text>
</comment>
<keyword evidence="2" id="KW-0805">Transcription regulation</keyword>
<dbReference type="CDD" id="cd05466">
    <property type="entry name" value="PBP2_LTTR_substrate"/>
    <property type="match status" value="1"/>
</dbReference>
<dbReference type="PANTHER" id="PTHR30126">
    <property type="entry name" value="HTH-TYPE TRANSCRIPTIONAL REGULATOR"/>
    <property type="match status" value="1"/>
</dbReference>
<evidence type="ECO:0000313" key="6">
    <source>
        <dbReference type="EMBL" id="EGA92681.1"/>
    </source>
</evidence>
<evidence type="ECO:0000256" key="4">
    <source>
        <dbReference type="ARBA" id="ARBA00023163"/>
    </source>
</evidence>
<gene>
    <name evidence="6" type="ORF">HMPREF9474_03402</name>
</gene>
<name>E7GR57_CLOS6</name>
<dbReference type="SUPFAM" id="SSF53850">
    <property type="entry name" value="Periplasmic binding protein-like II"/>
    <property type="match status" value="1"/>
</dbReference>
<protein>
    <recommendedName>
        <fullName evidence="5">HTH lysR-type domain-containing protein</fullName>
    </recommendedName>
</protein>
<organism evidence="6 7">
    <name type="scientific">Clostridium symbiosum (strain WAL-14163)</name>
    <dbReference type="NCBI Taxonomy" id="742740"/>
    <lineage>
        <taxon>Bacteria</taxon>
        <taxon>Bacillati</taxon>
        <taxon>Bacillota</taxon>
        <taxon>Clostridia</taxon>
        <taxon>Lachnospirales</taxon>
        <taxon>Lachnospiraceae</taxon>
        <taxon>Otoolea</taxon>
    </lineage>
</organism>
<dbReference type="InterPro" id="IPR036390">
    <property type="entry name" value="WH_DNA-bd_sf"/>
</dbReference>
<dbReference type="eggNOG" id="COG0583">
    <property type="taxonomic scope" value="Bacteria"/>
</dbReference>
<dbReference type="Gene3D" id="3.40.190.290">
    <property type="match status" value="1"/>
</dbReference>
<dbReference type="SUPFAM" id="SSF46785">
    <property type="entry name" value="Winged helix' DNA-binding domain"/>
    <property type="match status" value="1"/>
</dbReference>
<dbReference type="PRINTS" id="PR00039">
    <property type="entry name" value="HTHLYSR"/>
</dbReference>
<keyword evidence="4" id="KW-0804">Transcription</keyword>
<dbReference type="Pfam" id="PF00126">
    <property type="entry name" value="HTH_1"/>
    <property type="match status" value="1"/>
</dbReference>
<evidence type="ECO:0000256" key="3">
    <source>
        <dbReference type="ARBA" id="ARBA00023125"/>
    </source>
</evidence>
<dbReference type="HOGENOM" id="CLU_039613_6_2_9"/>
<keyword evidence="3" id="KW-0238">DNA-binding</keyword>
<dbReference type="Gene3D" id="1.10.10.10">
    <property type="entry name" value="Winged helix-like DNA-binding domain superfamily/Winged helix DNA-binding domain"/>
    <property type="match status" value="1"/>
</dbReference>
<evidence type="ECO:0000256" key="1">
    <source>
        <dbReference type="ARBA" id="ARBA00009437"/>
    </source>
</evidence>
<keyword evidence="7" id="KW-1185">Reference proteome</keyword>
<dbReference type="Pfam" id="PF03466">
    <property type="entry name" value="LysR_substrate"/>
    <property type="match status" value="1"/>
</dbReference>
<evidence type="ECO:0000313" key="7">
    <source>
        <dbReference type="Proteomes" id="UP000002970"/>
    </source>
</evidence>
<proteinExistence type="inferred from homology"/>
<feature type="domain" description="HTH lysR-type" evidence="5">
    <location>
        <begin position="7"/>
        <end position="58"/>
    </location>
</feature>
<dbReference type="InterPro" id="IPR036388">
    <property type="entry name" value="WH-like_DNA-bd_sf"/>
</dbReference>
<dbReference type="STRING" id="1512.GCA_900049235_03665"/>
<sequence>MINFLNLQYFLVLSEEMNFRKAADKLYITQQSLSGHIMKLEDFFGVPLFNRGPPLTLTPAGFHLKKRAAELVAIQSDLQQELVDISGFIGGSLTVGSTHVRAQVLLPSIINTFHRQYPSVKLKLFEGNTTEVEDALKNGQLDVSIGFLPTDTQRITSIPLYGESFVIVVPDVLLAEYFPNDDTIHGSSLSYEQGLMCLEKLPFISITNDTKIGNFCEKFFRKIGITPNIFLETINVGTLLSMCSEGLGAIVCPMTFIRYSYYDFSHHKICVIEDKLSQRPIVVNYLSKKYQSKTLMAFISTVRMMLGEQEI</sequence>